<name>A0A4Y2JEN9_ARAVE</name>
<keyword evidence="2" id="KW-1185">Reference proteome</keyword>
<organism evidence="1 2">
    <name type="scientific">Araneus ventricosus</name>
    <name type="common">Orbweaver spider</name>
    <name type="synonym">Epeira ventricosa</name>
    <dbReference type="NCBI Taxonomy" id="182803"/>
    <lineage>
        <taxon>Eukaryota</taxon>
        <taxon>Metazoa</taxon>
        <taxon>Ecdysozoa</taxon>
        <taxon>Arthropoda</taxon>
        <taxon>Chelicerata</taxon>
        <taxon>Arachnida</taxon>
        <taxon>Araneae</taxon>
        <taxon>Araneomorphae</taxon>
        <taxon>Entelegynae</taxon>
        <taxon>Araneoidea</taxon>
        <taxon>Araneidae</taxon>
        <taxon>Araneus</taxon>
    </lineage>
</organism>
<sequence>MSDPTRSHEVLDGDIHRMHVQISMVFEASIKILEFNECAIEKKLLSLSHSMINVAEGNEIFNPCQAALGIPRLYKNITVQ</sequence>
<dbReference type="Proteomes" id="UP000499080">
    <property type="component" value="Unassembled WGS sequence"/>
</dbReference>
<proteinExistence type="predicted"/>
<protein>
    <submittedName>
        <fullName evidence="1">Uncharacterized protein</fullName>
    </submittedName>
</protein>
<dbReference type="EMBL" id="BGPR01003491">
    <property type="protein sequence ID" value="GBM88781.1"/>
    <property type="molecule type" value="Genomic_DNA"/>
</dbReference>
<reference evidence="1 2" key="1">
    <citation type="journal article" date="2019" name="Sci. Rep.">
        <title>Orb-weaving spider Araneus ventricosus genome elucidates the spidroin gene catalogue.</title>
        <authorList>
            <person name="Kono N."/>
            <person name="Nakamura H."/>
            <person name="Ohtoshi R."/>
            <person name="Moran D.A.P."/>
            <person name="Shinohara A."/>
            <person name="Yoshida Y."/>
            <person name="Fujiwara M."/>
            <person name="Mori M."/>
            <person name="Tomita M."/>
            <person name="Arakawa K."/>
        </authorList>
    </citation>
    <scope>NUCLEOTIDE SEQUENCE [LARGE SCALE GENOMIC DNA]</scope>
</reference>
<gene>
    <name evidence="1" type="ORF">AVEN_147115_1</name>
</gene>
<accession>A0A4Y2JEN9</accession>
<dbReference type="AlphaFoldDB" id="A0A4Y2JEN9"/>
<evidence type="ECO:0000313" key="2">
    <source>
        <dbReference type="Proteomes" id="UP000499080"/>
    </source>
</evidence>
<comment type="caution">
    <text evidence="1">The sequence shown here is derived from an EMBL/GenBank/DDBJ whole genome shotgun (WGS) entry which is preliminary data.</text>
</comment>
<evidence type="ECO:0000313" key="1">
    <source>
        <dbReference type="EMBL" id="GBM88781.1"/>
    </source>
</evidence>